<sequence>MSSRLTGNHFWKLRTKHGRDKIFSDAAVLLEEAYMYFDWCDRHPWEKVELVKYKGDYNEADIPLGRPYTVEGLTYYLGVSGSYFRSAKNNLKEKIEQGRATSDEVDLLEAIEMIEQAIRTQQIEGAAVGVFSANLVARINGLVDRQDITSNGMPSIRVNVRDKETEEDIDELNELL</sequence>
<evidence type="ECO:0000313" key="1">
    <source>
        <dbReference type="EMBL" id="EIY47534.1"/>
    </source>
</evidence>
<dbReference type="PATRIC" id="fig|997884.3.peg.3268"/>
<dbReference type="Gene3D" id="1.10.132.80">
    <property type="match status" value="1"/>
</dbReference>
<gene>
    <name evidence="1" type="ORF">HMPREF1068_03184</name>
</gene>
<dbReference type="AlphaFoldDB" id="I9GL56"/>
<name>I9GL56_9BACE</name>
<dbReference type="RefSeq" id="WP_007486359.1">
    <property type="nucleotide sequence ID" value="NZ_JH724315.1"/>
</dbReference>
<proteinExistence type="predicted"/>
<protein>
    <recommendedName>
        <fullName evidence="3">DNA packaging protein</fullName>
    </recommendedName>
</protein>
<accession>I9GL56</accession>
<dbReference type="Pfam" id="PF16677">
    <property type="entry name" value="GP3_package"/>
    <property type="match status" value="1"/>
</dbReference>
<evidence type="ECO:0000313" key="2">
    <source>
        <dbReference type="Proteomes" id="UP000003089"/>
    </source>
</evidence>
<evidence type="ECO:0008006" key="3">
    <source>
        <dbReference type="Google" id="ProtNLM"/>
    </source>
</evidence>
<organism evidence="1 2">
    <name type="scientific">Bacteroides nordii CL02T12C05</name>
    <dbReference type="NCBI Taxonomy" id="997884"/>
    <lineage>
        <taxon>Bacteria</taxon>
        <taxon>Pseudomonadati</taxon>
        <taxon>Bacteroidota</taxon>
        <taxon>Bacteroidia</taxon>
        <taxon>Bacteroidales</taxon>
        <taxon>Bacteroidaceae</taxon>
        <taxon>Bacteroides</taxon>
    </lineage>
</organism>
<comment type="caution">
    <text evidence="1">The sequence shown here is derived from an EMBL/GenBank/DDBJ whole genome shotgun (WGS) entry which is preliminary data.</text>
</comment>
<dbReference type="EMBL" id="AGXS01000021">
    <property type="protein sequence ID" value="EIY47534.1"/>
    <property type="molecule type" value="Genomic_DNA"/>
</dbReference>
<keyword evidence="2" id="KW-1185">Reference proteome</keyword>
<dbReference type="InterPro" id="IPR032066">
    <property type="entry name" value="GP3_package"/>
</dbReference>
<dbReference type="HOGENOM" id="CLU_129161_0_0_10"/>
<dbReference type="Proteomes" id="UP000003089">
    <property type="component" value="Unassembled WGS sequence"/>
</dbReference>
<reference evidence="1 2" key="1">
    <citation type="submission" date="2012-02" db="EMBL/GenBank/DDBJ databases">
        <title>The Genome Sequence of Bacteroides nordii CL02T12C05.</title>
        <authorList>
            <consortium name="The Broad Institute Genome Sequencing Platform"/>
            <person name="Earl A."/>
            <person name="Ward D."/>
            <person name="Feldgarden M."/>
            <person name="Gevers D."/>
            <person name="Zitomersky N.L."/>
            <person name="Coyne M.J."/>
            <person name="Comstock L.E."/>
            <person name="Young S.K."/>
            <person name="Zeng Q."/>
            <person name="Gargeya S."/>
            <person name="Fitzgerald M."/>
            <person name="Haas B."/>
            <person name="Abouelleil A."/>
            <person name="Alvarado L."/>
            <person name="Arachchi H.M."/>
            <person name="Berlin A."/>
            <person name="Chapman S.B."/>
            <person name="Gearin G."/>
            <person name="Goldberg J."/>
            <person name="Griggs A."/>
            <person name="Gujja S."/>
            <person name="Hansen M."/>
            <person name="Heiman D."/>
            <person name="Howarth C."/>
            <person name="Larimer J."/>
            <person name="Lui A."/>
            <person name="MacDonald P.J.P."/>
            <person name="McCowen C."/>
            <person name="Montmayeur A."/>
            <person name="Murphy C."/>
            <person name="Neiman D."/>
            <person name="Pearson M."/>
            <person name="Priest M."/>
            <person name="Roberts A."/>
            <person name="Saif S."/>
            <person name="Shea T."/>
            <person name="Sisk P."/>
            <person name="Stolte C."/>
            <person name="Sykes S."/>
            <person name="Wortman J."/>
            <person name="Nusbaum C."/>
            <person name="Birren B."/>
        </authorList>
    </citation>
    <scope>NUCLEOTIDE SEQUENCE [LARGE SCALE GENOMIC DNA]</scope>
    <source>
        <strain evidence="1 2">CL02T12C05</strain>
    </source>
</reference>
<dbReference type="eggNOG" id="ENOG5032QTA">
    <property type="taxonomic scope" value="Bacteria"/>
</dbReference>
<dbReference type="STRING" id="997884.HMPREF1068_03184"/>